<accession>A0ABU9S5X8</accession>
<feature type="signal peptide" evidence="5">
    <location>
        <begin position="1"/>
        <end position="27"/>
    </location>
</feature>
<evidence type="ECO:0000256" key="5">
    <source>
        <dbReference type="SAM" id="SignalP"/>
    </source>
</evidence>
<gene>
    <name evidence="7" type="ORF">VSR33_04705</name>
</gene>
<dbReference type="Gene3D" id="3.40.50.2300">
    <property type="match status" value="2"/>
</dbReference>
<dbReference type="InterPro" id="IPR000709">
    <property type="entry name" value="Leu_Ile_Val-bd"/>
</dbReference>
<evidence type="ECO:0000256" key="4">
    <source>
        <dbReference type="ARBA" id="ARBA00022970"/>
    </source>
</evidence>
<dbReference type="RefSeq" id="WP_406951500.1">
    <property type="nucleotide sequence ID" value="NZ_JAYMRW010000002.1"/>
</dbReference>
<dbReference type="Pfam" id="PF13458">
    <property type="entry name" value="Peripla_BP_6"/>
    <property type="match status" value="1"/>
</dbReference>
<dbReference type="PRINTS" id="PR00337">
    <property type="entry name" value="LEUILEVALBP"/>
</dbReference>
<keyword evidence="4" id="KW-0029">Amino-acid transport</keyword>
<dbReference type="CDD" id="cd06342">
    <property type="entry name" value="PBP1_ABC_LIVBP-like"/>
    <property type="match status" value="1"/>
</dbReference>
<dbReference type="InterPro" id="IPR028082">
    <property type="entry name" value="Peripla_BP_I"/>
</dbReference>
<dbReference type="EMBL" id="JAYMRW010000002">
    <property type="protein sequence ID" value="MEM5446789.1"/>
    <property type="molecule type" value="Genomic_DNA"/>
</dbReference>
<keyword evidence="8" id="KW-1185">Reference proteome</keyword>
<comment type="similarity">
    <text evidence="1">Belongs to the leucine-binding protein family.</text>
</comment>
<evidence type="ECO:0000256" key="2">
    <source>
        <dbReference type="ARBA" id="ARBA00022448"/>
    </source>
</evidence>
<keyword evidence="3 5" id="KW-0732">Signal</keyword>
<name>A0ABU9S5X8_9BURK</name>
<feature type="chain" id="PRO_5045492781" evidence="5">
    <location>
        <begin position="28"/>
        <end position="371"/>
    </location>
</feature>
<evidence type="ECO:0000313" key="8">
    <source>
        <dbReference type="Proteomes" id="UP001390669"/>
    </source>
</evidence>
<protein>
    <submittedName>
        <fullName evidence="7">Branched-chain amino acid ABC transporter substrate-binding protein</fullName>
    </submittedName>
</protein>
<evidence type="ECO:0000259" key="6">
    <source>
        <dbReference type="Pfam" id="PF13458"/>
    </source>
</evidence>
<proteinExistence type="inferred from homology"/>
<dbReference type="PANTHER" id="PTHR47151:SF2">
    <property type="entry name" value="AMINO ACID BINDING PROTEIN"/>
    <property type="match status" value="1"/>
</dbReference>
<dbReference type="SUPFAM" id="SSF53822">
    <property type="entry name" value="Periplasmic binding protein-like I"/>
    <property type="match status" value="1"/>
</dbReference>
<organism evidence="7 8">
    <name type="scientific">Paraburkholderia guartelaensis</name>
    <dbReference type="NCBI Taxonomy" id="2546446"/>
    <lineage>
        <taxon>Bacteria</taxon>
        <taxon>Pseudomonadati</taxon>
        <taxon>Pseudomonadota</taxon>
        <taxon>Betaproteobacteria</taxon>
        <taxon>Burkholderiales</taxon>
        <taxon>Burkholderiaceae</taxon>
        <taxon>Paraburkholderia</taxon>
    </lineage>
</organism>
<sequence>MKKERIAAFIAAASTVLSLGVPCAAEADVKVAIAAPVTGPNASFGVQFREGAEAAAAAINQNGGLLGQKVSLVFEDDASDPKQGVSVANRIAADGIQFVIGHFNSGVSIPASNVYQDNGILEISPSSTAPVYTDRGMWNTFRVCGRDDKLGLVTADYILHHFQGKPIALVDDKTPPGAGLVAVVKGALAKAGVKPVTEQSINVGEKDFSALVTRLKALNVGVVVFGGVHTEGGLIARQMKEQGLNAKMIGPDGFATSEFPAIAGDAANGVLFTFGQNPVALPAATEAVKNLRAQKIEPDGYVLYVYAAMQVLAQGINQAKSTDPQKVAAVLQSGKVFQTVLGARSFDKKGDIQQNDFTTFVWQGNKYVAAQ</sequence>
<evidence type="ECO:0000256" key="1">
    <source>
        <dbReference type="ARBA" id="ARBA00010062"/>
    </source>
</evidence>
<feature type="domain" description="Leucine-binding protein" evidence="6">
    <location>
        <begin position="29"/>
        <end position="356"/>
    </location>
</feature>
<reference evidence="7 8" key="1">
    <citation type="submission" date="2024-01" db="EMBL/GenBank/DDBJ databases">
        <title>The diversity of rhizobia nodulating Mimosa spp. in eleven states of Brazil covering several biomes is determined by host plant, location, and edaphic factors.</title>
        <authorList>
            <person name="Rouws L."/>
            <person name="Barauna A."/>
            <person name="Beukes C."/>
            <person name="De Faria S.M."/>
            <person name="Gross E."/>
            <person name="Dos Reis Junior F.B."/>
            <person name="Simon M."/>
            <person name="Maluk M."/>
            <person name="Odee D.W."/>
            <person name="Kenicer G."/>
            <person name="Young J.P.W."/>
            <person name="Reis V.M."/>
            <person name="Zilli J."/>
            <person name="James E.K."/>
        </authorList>
    </citation>
    <scope>NUCLEOTIDE SEQUENCE [LARGE SCALE GENOMIC DNA]</scope>
    <source>
        <strain evidence="7 8">JPY164</strain>
    </source>
</reference>
<keyword evidence="2" id="KW-0813">Transport</keyword>
<dbReference type="InterPro" id="IPR028081">
    <property type="entry name" value="Leu-bd"/>
</dbReference>
<dbReference type="Proteomes" id="UP001390669">
    <property type="component" value="Unassembled WGS sequence"/>
</dbReference>
<evidence type="ECO:0000313" key="7">
    <source>
        <dbReference type="EMBL" id="MEM5446789.1"/>
    </source>
</evidence>
<dbReference type="PANTHER" id="PTHR47151">
    <property type="entry name" value="LEU/ILE/VAL-BINDING ABC TRANSPORTER SUBUNIT"/>
    <property type="match status" value="1"/>
</dbReference>
<comment type="caution">
    <text evidence="7">The sequence shown here is derived from an EMBL/GenBank/DDBJ whole genome shotgun (WGS) entry which is preliminary data.</text>
</comment>
<evidence type="ECO:0000256" key="3">
    <source>
        <dbReference type="ARBA" id="ARBA00022729"/>
    </source>
</evidence>